<keyword evidence="2 5" id="KW-0812">Transmembrane</keyword>
<evidence type="ECO:0000256" key="4">
    <source>
        <dbReference type="ARBA" id="ARBA00023136"/>
    </source>
</evidence>
<dbReference type="InParanoid" id="O76442"/>
<name>O76442_CAEEL</name>
<dbReference type="WormBase" id="C24B9.16">
    <property type="protein sequence ID" value="CE51102"/>
    <property type="gene ID" value="WBGene00005915"/>
    <property type="gene designation" value="srx-24"/>
</dbReference>
<dbReference type="GeneID" id="3565787"/>
<gene>
    <name evidence="7 9" type="primary">srx-24</name>
    <name evidence="9" type="ORF">C24B9.16</name>
    <name evidence="7" type="ORF">CELE_C24B9.16</name>
</gene>
<feature type="transmembrane region" description="Helical" evidence="5">
    <location>
        <begin position="122"/>
        <end position="142"/>
    </location>
</feature>
<dbReference type="PIR" id="T33269">
    <property type="entry name" value="T33269"/>
</dbReference>
<evidence type="ECO:0000313" key="9">
    <source>
        <dbReference type="WormBase" id="C24B9.16"/>
    </source>
</evidence>
<dbReference type="RefSeq" id="NP_001023670.2">
    <property type="nucleotide sequence ID" value="NM_001028499.2"/>
</dbReference>
<dbReference type="AlphaFoldDB" id="O76442"/>
<dbReference type="OrthoDB" id="5855464at2759"/>
<dbReference type="PANTHER" id="PTHR23017">
    <property type="entry name" value="SERPENTINE RECEPTOR, CLASS X"/>
    <property type="match status" value="1"/>
</dbReference>
<dbReference type="PaxDb" id="6239-C24B9.16"/>
<dbReference type="Proteomes" id="UP000001940">
    <property type="component" value="Chromosome V"/>
</dbReference>
<evidence type="ECO:0000256" key="1">
    <source>
        <dbReference type="ARBA" id="ARBA00004370"/>
    </source>
</evidence>
<dbReference type="GO" id="GO:0016020">
    <property type="term" value="C:membrane"/>
    <property type="evidence" value="ECO:0007669"/>
    <property type="project" value="UniProtKB-SubCell"/>
</dbReference>
<dbReference type="KEGG" id="cel:CELE_C24B9.16"/>
<dbReference type="UCSC" id="C24B9.16">
    <property type="organism name" value="c. elegans"/>
</dbReference>
<dbReference type="PANTHER" id="PTHR23017:SF5">
    <property type="entry name" value="7TM GPCR SERPENTINE RECEPTOR CLASS X (SRX) DOMAIN-CONTAINING PROTEIN-RELATED"/>
    <property type="match status" value="1"/>
</dbReference>
<dbReference type="CTD" id="3565787"/>
<proteinExistence type="predicted"/>
<feature type="transmembrane region" description="Helical" evidence="5">
    <location>
        <begin position="6"/>
        <end position="29"/>
    </location>
</feature>
<dbReference type="CDD" id="cd00637">
    <property type="entry name" value="7tm_classA_rhodopsin-like"/>
    <property type="match status" value="1"/>
</dbReference>
<keyword evidence="8" id="KW-1185">Reference proteome</keyword>
<keyword evidence="7" id="KW-0675">Receptor</keyword>
<dbReference type="InterPro" id="IPR019430">
    <property type="entry name" value="7TM_GPCR_serpentine_rcpt_Srx"/>
</dbReference>
<accession>O76442</accession>
<feature type="transmembrane region" description="Helical" evidence="5">
    <location>
        <begin position="254"/>
        <end position="278"/>
    </location>
</feature>
<feature type="transmembrane region" description="Helical" evidence="5">
    <location>
        <begin position="173"/>
        <end position="192"/>
    </location>
</feature>
<keyword evidence="4 5" id="KW-0472">Membrane</keyword>
<feature type="transmembrane region" description="Helical" evidence="5">
    <location>
        <begin position="92"/>
        <end position="110"/>
    </location>
</feature>
<dbReference type="InterPro" id="IPR017452">
    <property type="entry name" value="GPCR_Rhodpsn_7TM"/>
</dbReference>
<dbReference type="AGR" id="WB:WBGene00005915"/>
<protein>
    <submittedName>
        <fullName evidence="7">G-protein coupled receptors family 1 profile domain-containing protein</fullName>
    </submittedName>
</protein>
<feature type="transmembrane region" description="Helical" evidence="5">
    <location>
        <begin position="41"/>
        <end position="62"/>
    </location>
</feature>
<sequence length="301" mass="34452">MAQQNLVAFITFTVSLFGIVINFLVLFSIGKTVSMKNSFGIITKNLAVCNIVMCGLGLFFLFPMQLAPSSVLVDNSHFVGVVSEYFYENSNFSHFLVSLNRFCAMYLPLYYAPIFCVTKTKFYLTFLWAVSIIGCTAIYEVANCHLEYDADFWNLQFIKISELCEEITWYSDFLINAVLTLITLSLDLLAAYKGRKLSRALLGAAGLEVSEVQRKREWNFVKQTCCQGLGNCFAVLSYYIFAPFLHDDWIVLKFFITSLWMFMHAFDGMIIFASNCELRSVFFKKQRNSSMIKVTYSSRVL</sequence>
<dbReference type="PROSITE" id="PS50262">
    <property type="entry name" value="G_PROTEIN_RECEP_F1_2"/>
    <property type="match status" value="1"/>
</dbReference>
<feature type="domain" description="G-protein coupled receptors family 1 profile" evidence="6">
    <location>
        <begin position="21"/>
        <end position="133"/>
    </location>
</feature>
<evidence type="ECO:0000256" key="2">
    <source>
        <dbReference type="ARBA" id="ARBA00022692"/>
    </source>
</evidence>
<evidence type="ECO:0000259" key="6">
    <source>
        <dbReference type="PROSITE" id="PS50262"/>
    </source>
</evidence>
<evidence type="ECO:0000256" key="5">
    <source>
        <dbReference type="SAM" id="Phobius"/>
    </source>
</evidence>
<dbReference type="PeptideAtlas" id="O76442"/>
<dbReference type="Pfam" id="PF10328">
    <property type="entry name" value="7TM_GPCR_Srx"/>
    <property type="match status" value="1"/>
</dbReference>
<organism evidence="7 8">
    <name type="scientific">Caenorhabditis elegans</name>
    <dbReference type="NCBI Taxonomy" id="6239"/>
    <lineage>
        <taxon>Eukaryota</taxon>
        <taxon>Metazoa</taxon>
        <taxon>Ecdysozoa</taxon>
        <taxon>Nematoda</taxon>
        <taxon>Chromadorea</taxon>
        <taxon>Rhabditida</taxon>
        <taxon>Rhabditina</taxon>
        <taxon>Rhabditomorpha</taxon>
        <taxon>Rhabditoidea</taxon>
        <taxon>Rhabditidae</taxon>
        <taxon>Peloderinae</taxon>
        <taxon>Caenorhabditis</taxon>
    </lineage>
</organism>
<dbReference type="Gene3D" id="1.20.1070.10">
    <property type="entry name" value="Rhodopsin 7-helix transmembrane proteins"/>
    <property type="match status" value="1"/>
</dbReference>
<feature type="transmembrane region" description="Helical" evidence="5">
    <location>
        <begin position="224"/>
        <end position="242"/>
    </location>
</feature>
<reference evidence="7 8" key="1">
    <citation type="journal article" date="1998" name="Science">
        <title>Genome sequence of the nematode C. elegans: a platform for investigating biology.</title>
        <authorList>
            <consortium name="The C. elegans sequencing consortium"/>
            <person name="Sulson J.E."/>
            <person name="Waterston R."/>
        </authorList>
    </citation>
    <scope>NUCLEOTIDE SEQUENCE [LARGE SCALE GENOMIC DNA]</scope>
    <source>
        <strain evidence="7 8">Bristol N2</strain>
    </source>
</reference>
<evidence type="ECO:0000256" key="3">
    <source>
        <dbReference type="ARBA" id="ARBA00022989"/>
    </source>
</evidence>
<dbReference type="SMR" id="O76442"/>
<dbReference type="HOGENOM" id="CLU_059630_0_0_1"/>
<dbReference type="EMBL" id="BX284605">
    <property type="protein sequence ID" value="CCD65473.2"/>
    <property type="molecule type" value="Genomic_DNA"/>
</dbReference>
<dbReference type="eggNOG" id="ENOG502TH6M">
    <property type="taxonomic scope" value="Eukaryota"/>
</dbReference>
<dbReference type="SUPFAM" id="SSF81321">
    <property type="entry name" value="Family A G protein-coupled receptor-like"/>
    <property type="match status" value="1"/>
</dbReference>
<evidence type="ECO:0000313" key="8">
    <source>
        <dbReference type="Proteomes" id="UP000001940"/>
    </source>
</evidence>
<evidence type="ECO:0000313" key="7">
    <source>
        <dbReference type="EMBL" id="CCD65473.2"/>
    </source>
</evidence>
<comment type="subcellular location">
    <subcellularLocation>
        <location evidence="1">Membrane</location>
    </subcellularLocation>
</comment>
<keyword evidence="3 5" id="KW-1133">Transmembrane helix</keyword>